<dbReference type="Pfam" id="PF01661">
    <property type="entry name" value="Macro"/>
    <property type="match status" value="1"/>
</dbReference>
<feature type="compositionally biased region" description="Basic and acidic residues" evidence="2">
    <location>
        <begin position="388"/>
        <end position="404"/>
    </location>
</feature>
<evidence type="ECO:0000259" key="3">
    <source>
        <dbReference type="PROSITE" id="PS51154"/>
    </source>
</evidence>
<dbReference type="RefSeq" id="WP_183902424.1">
    <property type="nucleotide sequence ID" value="NZ_JACIDW010000027.1"/>
</dbReference>
<feature type="domain" description="Macro" evidence="3">
    <location>
        <begin position="1"/>
        <end position="151"/>
    </location>
</feature>
<comment type="catalytic activity">
    <reaction evidence="1">
        <text>an N-(ADP-alpha-D-ribosyl)-thymidine in DNA + H2O = a thymidine in DNA + ADP-D-ribose</text>
        <dbReference type="Rhea" id="RHEA:71655"/>
        <dbReference type="Rhea" id="RHEA-COMP:13556"/>
        <dbReference type="Rhea" id="RHEA-COMP:18051"/>
        <dbReference type="ChEBI" id="CHEBI:15377"/>
        <dbReference type="ChEBI" id="CHEBI:57967"/>
        <dbReference type="ChEBI" id="CHEBI:137386"/>
        <dbReference type="ChEBI" id="CHEBI:191199"/>
    </reaction>
    <physiologicalReaction direction="left-to-right" evidence="1">
        <dbReference type="Rhea" id="RHEA:71656"/>
    </physiologicalReaction>
</comment>
<evidence type="ECO:0000256" key="2">
    <source>
        <dbReference type="SAM" id="MobiDB-lite"/>
    </source>
</evidence>
<dbReference type="SMART" id="SM00506">
    <property type="entry name" value="A1pp"/>
    <property type="match status" value="1"/>
</dbReference>
<dbReference type="GO" id="GO:0140291">
    <property type="term" value="P:peptidyl-glutamate ADP-deribosylation"/>
    <property type="evidence" value="ECO:0007669"/>
    <property type="project" value="TreeGrafter"/>
</dbReference>
<feature type="region of interest" description="Disordered" evidence="2">
    <location>
        <begin position="458"/>
        <end position="493"/>
    </location>
</feature>
<gene>
    <name evidence="4" type="ORF">GGQ67_004658</name>
</gene>
<evidence type="ECO:0000313" key="4">
    <source>
        <dbReference type="EMBL" id="MBB3966965.1"/>
    </source>
</evidence>
<dbReference type="EMBL" id="JACIDW010000027">
    <property type="protein sequence ID" value="MBB3966965.1"/>
    <property type="molecule type" value="Genomic_DNA"/>
</dbReference>
<evidence type="ECO:0000313" key="5">
    <source>
        <dbReference type="Proteomes" id="UP000582090"/>
    </source>
</evidence>
<comment type="caution">
    <text evidence="4">The sequence shown here is derived from an EMBL/GenBank/DDBJ whole genome shotgun (WGS) entry which is preliminary data.</text>
</comment>
<dbReference type="InterPro" id="IPR043472">
    <property type="entry name" value="Macro_dom-like"/>
</dbReference>
<dbReference type="SUPFAM" id="SSF52949">
    <property type="entry name" value="Macro domain-like"/>
    <property type="match status" value="1"/>
</dbReference>
<dbReference type="Proteomes" id="UP000582090">
    <property type="component" value="Unassembled WGS sequence"/>
</dbReference>
<dbReference type="AlphaFoldDB" id="A0A7W6D0E0"/>
<evidence type="ECO:0000256" key="1">
    <source>
        <dbReference type="ARBA" id="ARBA00035885"/>
    </source>
</evidence>
<dbReference type="Gene3D" id="3.40.50.450">
    <property type="match status" value="1"/>
</dbReference>
<protein>
    <submittedName>
        <fullName evidence="4">O-acetyl-ADP-ribose deacetylase (Regulator of RNase III)</fullName>
    </submittedName>
</protein>
<proteinExistence type="predicted"/>
<feature type="region of interest" description="Disordered" evidence="2">
    <location>
        <begin position="382"/>
        <end position="406"/>
    </location>
</feature>
<name>A0A7W6D0E0_9HYPH</name>
<reference evidence="4 5" key="1">
    <citation type="submission" date="2020-08" db="EMBL/GenBank/DDBJ databases">
        <title>Genomic Encyclopedia of Type Strains, Phase IV (KMG-IV): sequencing the most valuable type-strain genomes for metagenomic binning, comparative biology and taxonomic classification.</title>
        <authorList>
            <person name="Goeker M."/>
        </authorList>
    </citation>
    <scope>NUCLEOTIDE SEQUENCE [LARGE SCALE GENOMIC DNA]</scope>
    <source>
        <strain evidence="4 5">DSM 26575</strain>
    </source>
</reference>
<dbReference type="PANTHER" id="PTHR12521">
    <property type="entry name" value="PROTEIN C6ORF130"/>
    <property type="match status" value="1"/>
</dbReference>
<dbReference type="InterPro" id="IPR050892">
    <property type="entry name" value="ADP-ribose_metab_enzymes"/>
</dbReference>
<keyword evidence="5" id="KW-1185">Reference proteome</keyword>
<dbReference type="PROSITE" id="PS51154">
    <property type="entry name" value="MACRO"/>
    <property type="match status" value="1"/>
</dbReference>
<dbReference type="PANTHER" id="PTHR12521:SF0">
    <property type="entry name" value="ADP-RIBOSE GLYCOHYDROLASE OARD1"/>
    <property type="match status" value="1"/>
</dbReference>
<dbReference type="CDD" id="cd02901">
    <property type="entry name" value="Macro_Poa1p-like"/>
    <property type="match status" value="1"/>
</dbReference>
<organism evidence="4 5">
    <name type="scientific">Rhizobium metallidurans</name>
    <dbReference type="NCBI Taxonomy" id="1265931"/>
    <lineage>
        <taxon>Bacteria</taxon>
        <taxon>Pseudomonadati</taxon>
        <taxon>Pseudomonadota</taxon>
        <taxon>Alphaproteobacteria</taxon>
        <taxon>Hyphomicrobiales</taxon>
        <taxon>Rhizobiaceae</taxon>
        <taxon>Rhizobium/Agrobacterium group</taxon>
        <taxon>Rhizobium</taxon>
    </lineage>
</organism>
<dbReference type="Gene3D" id="3.40.220.10">
    <property type="entry name" value="Leucine Aminopeptidase, subunit E, domain 1"/>
    <property type="match status" value="1"/>
</dbReference>
<accession>A0A7W6D0E0</accession>
<dbReference type="InterPro" id="IPR002589">
    <property type="entry name" value="Macro_dom"/>
</dbReference>
<sequence length="493" mass="54105">MLDFIQGDLFDTKADIRVNTVNCVGVMGAGVALAFKQHYPEMFKEYRDDCKAGRVRPGKMHVWKSLSGDWVVNFPTKRDWRDPSRYEDIDAGLDDLRAYLDTVGPVTVALPALGCGHGGLDWDRVSEMIRQKLGGVNAHVFVFEPAASLRAGKSVTQPSSDERGSVEQLGYKVLNNHPSASNPTGLLFVMGRQDLLTRKWLALLPSRQPGEREMKALQSIAAELAVSGANVTVALAYGTKISEEIADLFAQQGVATVLLLPFGVLTRKPLAKIHDIGRSHPLTIASSAPPNSKWSRPLFAQTMDMLRANAEAALLSDPEPEWLTNRGSEKWAQASISYVRYEHSSSFVRETLDRIGAQPIGRRGETGAPNLDHLLTALRNRLSTPPRDQSEDLRQDVRVPETGRENSLSLSFNGISEETKRELLEALLRAASGVRALTVQLSSDVDDDDLHRLIELGFRRESISQDSPPPTKARPVDSTEPDDDGAEAGLIGN</sequence>